<evidence type="ECO:0000256" key="1">
    <source>
        <dbReference type="ARBA" id="ARBA00004567"/>
    </source>
</evidence>
<gene>
    <name evidence="14" type="ORF">P691DRAFT_777875</name>
</gene>
<comment type="similarity">
    <text evidence="8">Belongs to the Nup188 family.</text>
</comment>
<evidence type="ECO:0000256" key="5">
    <source>
        <dbReference type="ARBA" id="ARBA00023010"/>
    </source>
</evidence>
<dbReference type="PANTHER" id="PTHR31431:SF1">
    <property type="entry name" value="NUCLEOPORIN NUP188"/>
    <property type="match status" value="1"/>
</dbReference>
<dbReference type="GO" id="GO:0017056">
    <property type="term" value="F:structural constituent of nuclear pore"/>
    <property type="evidence" value="ECO:0007669"/>
    <property type="project" value="InterPro"/>
</dbReference>
<organism evidence="14 15">
    <name type="scientific">Macrolepiota fuliginosa MF-IS2</name>
    <dbReference type="NCBI Taxonomy" id="1400762"/>
    <lineage>
        <taxon>Eukaryota</taxon>
        <taxon>Fungi</taxon>
        <taxon>Dikarya</taxon>
        <taxon>Basidiomycota</taxon>
        <taxon>Agaricomycotina</taxon>
        <taxon>Agaricomycetes</taxon>
        <taxon>Agaricomycetidae</taxon>
        <taxon>Agaricales</taxon>
        <taxon>Agaricineae</taxon>
        <taxon>Agaricaceae</taxon>
        <taxon>Macrolepiota</taxon>
    </lineage>
</organism>
<dbReference type="Pfam" id="PF21093">
    <property type="entry name" value="Nup188_N-subdom_III"/>
    <property type="match status" value="1"/>
</dbReference>
<feature type="domain" description="Nucleoporin Nup188 N-terminal subdomain III" evidence="13">
    <location>
        <begin position="676"/>
        <end position="1093"/>
    </location>
</feature>
<dbReference type="InterPro" id="IPR018864">
    <property type="entry name" value="Nucleoporin_Nup188_N"/>
</dbReference>
<protein>
    <recommendedName>
        <fullName evidence="9">Nucleoporin NUP188</fullName>
    </recommendedName>
</protein>
<evidence type="ECO:0000256" key="4">
    <source>
        <dbReference type="ARBA" id="ARBA00022927"/>
    </source>
</evidence>
<evidence type="ECO:0000259" key="11">
    <source>
        <dbReference type="Pfam" id="PF10487"/>
    </source>
</evidence>
<comment type="subcellular location">
    <subcellularLocation>
        <location evidence="1">Nucleus</location>
        <location evidence="1">Nuclear pore complex</location>
    </subcellularLocation>
</comment>
<keyword evidence="7" id="KW-0539">Nucleus</keyword>
<keyword evidence="3" id="KW-0509">mRNA transport</keyword>
<keyword evidence="4" id="KW-0653">Protein transport</keyword>
<feature type="region of interest" description="Disordered" evidence="10">
    <location>
        <begin position="1105"/>
        <end position="1129"/>
    </location>
</feature>
<evidence type="ECO:0000256" key="10">
    <source>
        <dbReference type="SAM" id="MobiDB-lite"/>
    </source>
</evidence>
<evidence type="ECO:0000256" key="9">
    <source>
        <dbReference type="ARBA" id="ARBA00040174"/>
    </source>
</evidence>
<evidence type="ECO:0000256" key="2">
    <source>
        <dbReference type="ARBA" id="ARBA00022448"/>
    </source>
</evidence>
<evidence type="ECO:0000256" key="8">
    <source>
        <dbReference type="ARBA" id="ARBA00038387"/>
    </source>
</evidence>
<evidence type="ECO:0000259" key="12">
    <source>
        <dbReference type="Pfam" id="PF18378"/>
    </source>
</evidence>
<comment type="caution">
    <text evidence="14">The sequence shown here is derived from an EMBL/GenBank/DDBJ whole genome shotgun (WGS) entry which is preliminary data.</text>
</comment>
<dbReference type="GO" id="GO:0006405">
    <property type="term" value="P:RNA export from nucleus"/>
    <property type="evidence" value="ECO:0007669"/>
    <property type="project" value="TreeGrafter"/>
</dbReference>
<keyword evidence="5" id="KW-0811">Translocation</keyword>
<evidence type="ECO:0000259" key="13">
    <source>
        <dbReference type="Pfam" id="PF21093"/>
    </source>
</evidence>
<reference evidence="14" key="1">
    <citation type="submission" date="2020-11" db="EMBL/GenBank/DDBJ databases">
        <authorList>
            <consortium name="DOE Joint Genome Institute"/>
            <person name="Ahrendt S."/>
            <person name="Riley R."/>
            <person name="Andreopoulos W."/>
            <person name="Labutti K."/>
            <person name="Pangilinan J."/>
            <person name="Ruiz-Duenas F.J."/>
            <person name="Barrasa J.M."/>
            <person name="Sanchez-Garcia M."/>
            <person name="Camarero S."/>
            <person name="Miyauchi S."/>
            <person name="Serrano A."/>
            <person name="Linde D."/>
            <person name="Babiker R."/>
            <person name="Drula E."/>
            <person name="Ayuso-Fernandez I."/>
            <person name="Pacheco R."/>
            <person name="Padilla G."/>
            <person name="Ferreira P."/>
            <person name="Barriuso J."/>
            <person name="Kellner H."/>
            <person name="Castanera R."/>
            <person name="Alfaro M."/>
            <person name="Ramirez L."/>
            <person name="Pisabarro A.G."/>
            <person name="Kuo A."/>
            <person name="Tritt A."/>
            <person name="Lipzen A."/>
            <person name="He G."/>
            <person name="Yan M."/>
            <person name="Ng V."/>
            <person name="Cullen D."/>
            <person name="Martin F."/>
            <person name="Rosso M.-N."/>
            <person name="Henrissat B."/>
            <person name="Hibbett D."/>
            <person name="Martinez A.T."/>
            <person name="Grigoriev I.V."/>
        </authorList>
    </citation>
    <scope>NUCLEOTIDE SEQUENCE</scope>
    <source>
        <strain evidence="14">MF-IS2</strain>
    </source>
</reference>
<feature type="domain" description="Nuclear pore protein Nup188 C-terminal" evidence="12">
    <location>
        <begin position="1464"/>
        <end position="1647"/>
    </location>
</feature>
<evidence type="ECO:0000256" key="7">
    <source>
        <dbReference type="ARBA" id="ARBA00023242"/>
    </source>
</evidence>
<dbReference type="Proteomes" id="UP000807342">
    <property type="component" value="Unassembled WGS sequence"/>
</dbReference>
<sequence>MSGESSKRSSLIDVTYQQLHGILSSQVDSVPIEQVKEYLTLRKDQLSNIENPFGTPSDASKKNIESGSVTLADGVTLRTDITDKEYIYAISEKFQIDQVQALIFLRSFFYNEGIPFISSDTSITQELLEAITPFFLAERLAAIRVLIPLFRTKENSDDPLSEVASEILPQIIQDGPKFAETLLHEYTRRTKEEVPEKLRGDPKAATSWAKQSVKEQLVLLETLFWTMWEYVPCSGPLVVKIFEAAYSTNLGSSQTNGTLLLDEESTQLQQDLAALWILITIEVLELENVAEPESIAPIDESRSQTTYLASSDSLKRLHEQVVSHGDSQFACTYLAWTFVLSRLAGSPTYAPFLESLSTSNGRPFSKSKGPIHAHMLQSCLSPEAGLFQLILSLLTKSPLFVTAVAWKTGSWITDPNAIAFRSLLKGLVIVLVELIPVEHIPDFDLFVEVWVTLFGRSESQSITAICGQFWQSDWKHGIARRAIFDVARSRFPIQFLPLLRLLRAMSGTGFLDTDSLSTADHLIEAPENLKEERDLCSRHVFYYFDQLSSYSQVVPLSACSGAHALYERQQERYGTSASQGLTYTNLKPIKLPGGSILPARSVGRVISGDSSEHLVICWQHQHSGWKLILELLTDYVNRRRLQSSGPYQDISFAPRGNVQTLSVPLAEIGVDFEADDGETLITEALDLVRSLIYDNPAQAEQLMQAMEAGDPVVAHTMTEAQPPDLVQLTTMILEEALARTNPRNRAPTRTKLITSAMSVLAALLALPNYSNRVWLYIRSTTALFGSEKTTGFASVALASERITGHYTMTLSLLYLVQQLFREASVSVLPDNQRLQQLKEEVLLRAARFVHTEIWVEHLSWKYAQLGDRFEIGRRLSSFYSEVLEHTPPTLQDGPFTTLSQSIADALLFRATTSSINPLVSAITSGGHILRMLYASRRLSDARRLVFLLESHLHLSALLLNYKQQSVSASTPCLLEQTLSSRVVGGAASFDSVRAKADPIDVIANYIKDRDMGTTVPLEAMQLLYALLSSLSVSYSSPPTIIGHLNDPEATVTSLVRIAQHPYDDLQLRNAIWRFIALAVDKEPALASLFVTGKFRTGLEVRVKDERGKGGEKEEDNDKAKEKEREREKGLNATDVAREALGNWREMWESNPQLLASVLRFICIVWEHGLEHKAVITSLRQSDELWDQLNELVQEDLGPAPPHETEAFIVLENARHSNAHDAVSSYAYRTLSKAYAVRVFGLDIDVGAQLNGKDSKPLSLIKLEPCFKEEDRLTDLLSDASANTYSPELYDRLIELLKSNFPGLVLEHFEIQKPKDVREFGDGYTFNISLYRTRLRPFPRPTATALEVLDSAEKQLLSINMNLSLTDAQKAMTESWEFLVRKVVPHIRGNGTARTNLLAVAASMSYAIADESRSGEVMAAIHQARLSLLLGVLELAWFSLKEQPEEVQNFVEMVKNVRGIILNEAQSPANAIVQASVIPFHRTLLQIIYYSVKQGRSLARREKVFNAEKRLVLSTFIEATLSFVIEALRIVFITARMRVDVDVDRDMELLVSVFEQCIRSDINPSSTYWLVRCQETDVIRTSLDLYAHIDLVGLTDLPLLHSNKRPLYAPHILQFHMALAGNATAAERLASEGILTAYSNNFISSAISTGQINVVLPELPSERSPAHLVYCSMIAIVSAIVTALGRHNHYFDAEVCGFVQLYGEQFARALTWTIGDPITFPLLEEAEQVVNLFYAVAANSPSTSQSNPVVEKILRSFTTHALNLLQQLNYAITHPNHLASLLEPVTSDERSQFEKEKPSVDPLKRPLVTQLLHRMFRLSSNVVGTLIVISKADSVLLTPEEEWPIHEALIVPHSKVVLGEPASLGTLLELGNCTLDVLRDLVNRQPSQSITTTSILATPSTEPLDVRRSVITARRNLEGILTYAVIQLVMWLSKPDFEHSTSPDMDIETDSSAMAMDASRPEASLKERVRGSARTVQSLSMAERLRRGMTSEMASDLKELLNKAKPIIAKSGTIVGKESVDIVQILINFLQDHISSTA</sequence>
<feature type="domain" description="Nucleoporin Nup188 N-terminal" evidence="11">
    <location>
        <begin position="34"/>
        <end position="343"/>
    </location>
</feature>
<dbReference type="Gene3D" id="1.25.10.70">
    <property type="match status" value="1"/>
</dbReference>
<accession>A0A9P5X5T2</accession>
<keyword evidence="15" id="KW-1185">Reference proteome</keyword>
<evidence type="ECO:0000313" key="15">
    <source>
        <dbReference type="Proteomes" id="UP000807342"/>
    </source>
</evidence>
<dbReference type="OrthoDB" id="102511at2759"/>
<dbReference type="GO" id="GO:0006606">
    <property type="term" value="P:protein import into nucleus"/>
    <property type="evidence" value="ECO:0007669"/>
    <property type="project" value="TreeGrafter"/>
</dbReference>
<keyword evidence="2" id="KW-0813">Transport</keyword>
<dbReference type="Pfam" id="PF10487">
    <property type="entry name" value="Nup188_N"/>
    <property type="match status" value="1"/>
</dbReference>
<evidence type="ECO:0000313" key="14">
    <source>
        <dbReference type="EMBL" id="KAF9445018.1"/>
    </source>
</evidence>
<proteinExistence type="inferred from homology"/>
<dbReference type="InterPro" id="IPR041634">
    <property type="entry name" value="Nup188_C"/>
</dbReference>
<dbReference type="GO" id="GO:0044611">
    <property type="term" value="C:nuclear pore inner ring"/>
    <property type="evidence" value="ECO:0007669"/>
    <property type="project" value="TreeGrafter"/>
</dbReference>
<dbReference type="GO" id="GO:0051028">
    <property type="term" value="P:mRNA transport"/>
    <property type="evidence" value="ECO:0007669"/>
    <property type="project" value="UniProtKB-KW"/>
</dbReference>
<name>A0A9P5X5T2_9AGAR</name>
<evidence type="ECO:0000256" key="6">
    <source>
        <dbReference type="ARBA" id="ARBA00023132"/>
    </source>
</evidence>
<dbReference type="Pfam" id="PF18378">
    <property type="entry name" value="Nup188_C"/>
    <property type="match status" value="1"/>
</dbReference>
<dbReference type="EMBL" id="MU151331">
    <property type="protein sequence ID" value="KAF9445018.1"/>
    <property type="molecule type" value="Genomic_DNA"/>
</dbReference>
<dbReference type="InterPro" id="IPR048883">
    <property type="entry name" value="Nup188_N-subdom_III"/>
</dbReference>
<evidence type="ECO:0000256" key="3">
    <source>
        <dbReference type="ARBA" id="ARBA00022816"/>
    </source>
</evidence>
<dbReference type="InterPro" id="IPR044840">
    <property type="entry name" value="Nup188"/>
</dbReference>
<dbReference type="PANTHER" id="PTHR31431">
    <property type="entry name" value="NUCLEOPORIN NUP188 HOMOLOG"/>
    <property type="match status" value="1"/>
</dbReference>
<keyword evidence="6" id="KW-0906">Nuclear pore complex</keyword>